<comment type="similarity">
    <text evidence="1">Belongs to the LEA type 1 family.</text>
</comment>
<organism evidence="3 4">
    <name type="scientific">Eleusine coracana subsp. coracana</name>
    <dbReference type="NCBI Taxonomy" id="191504"/>
    <lineage>
        <taxon>Eukaryota</taxon>
        <taxon>Viridiplantae</taxon>
        <taxon>Streptophyta</taxon>
        <taxon>Embryophyta</taxon>
        <taxon>Tracheophyta</taxon>
        <taxon>Spermatophyta</taxon>
        <taxon>Magnoliopsida</taxon>
        <taxon>Liliopsida</taxon>
        <taxon>Poales</taxon>
        <taxon>Poaceae</taxon>
        <taxon>PACMAD clade</taxon>
        <taxon>Chloridoideae</taxon>
        <taxon>Cynodonteae</taxon>
        <taxon>Eleusininae</taxon>
        <taxon>Eleusine</taxon>
    </lineage>
</organism>
<dbReference type="InterPro" id="IPR005513">
    <property type="entry name" value="LEA_1"/>
</dbReference>
<comment type="caution">
    <text evidence="3">The sequence shown here is derived from an EMBL/GenBank/DDBJ whole genome shotgun (WGS) entry which is preliminary data.</text>
</comment>
<evidence type="ECO:0008006" key="5">
    <source>
        <dbReference type="Google" id="ProtNLM"/>
    </source>
</evidence>
<dbReference type="Proteomes" id="UP001054889">
    <property type="component" value="Unassembled WGS sequence"/>
</dbReference>
<reference evidence="3" key="2">
    <citation type="submission" date="2021-12" db="EMBL/GenBank/DDBJ databases">
        <title>Resequencing data analysis of finger millet.</title>
        <authorList>
            <person name="Hatakeyama M."/>
            <person name="Aluri S."/>
            <person name="Balachadran M.T."/>
            <person name="Sivarajan S.R."/>
            <person name="Poveda L."/>
            <person name="Shimizu-Inatsugi R."/>
            <person name="Schlapbach R."/>
            <person name="Sreeman S.M."/>
            <person name="Shimizu K.K."/>
        </authorList>
    </citation>
    <scope>NUCLEOTIDE SEQUENCE</scope>
</reference>
<dbReference type="EMBL" id="BQKI01000025">
    <property type="protein sequence ID" value="GJN12805.1"/>
    <property type="molecule type" value="Genomic_DNA"/>
</dbReference>
<dbReference type="AlphaFoldDB" id="A0AAV5DSB5"/>
<feature type="region of interest" description="Disordered" evidence="2">
    <location>
        <begin position="243"/>
        <end position="275"/>
    </location>
</feature>
<evidence type="ECO:0000256" key="1">
    <source>
        <dbReference type="ARBA" id="ARBA00010975"/>
    </source>
</evidence>
<keyword evidence="4" id="KW-1185">Reference proteome</keyword>
<proteinExistence type="inferred from homology"/>
<dbReference type="GO" id="GO:0009793">
    <property type="term" value="P:embryo development ending in seed dormancy"/>
    <property type="evidence" value="ECO:0007669"/>
    <property type="project" value="InterPro"/>
</dbReference>
<accession>A0AAV5DSB5</accession>
<dbReference type="Pfam" id="PF03760">
    <property type="entry name" value="LEA_1"/>
    <property type="match status" value="1"/>
</dbReference>
<dbReference type="PANTHER" id="PTHR33493">
    <property type="entry name" value="LATE EMBRYOGENESIS ABUNDANT PROTEIN 6-RELATED"/>
    <property type="match status" value="1"/>
</dbReference>
<name>A0AAV5DSB5_ELECO</name>
<sequence length="275" mass="28140">MPLVGRTVPREHALPPWPCGCAVARARKQASRRAPCSWAESHPTGPPGRATAARAQARALVPLAAPCLGQADAQLGRVPPEWAALQSPHLVSFHFHFPAIQVQASNSLPEQIDKTEIEAAAMQAGRNAMEATKEAAANLGASATAGMHKTRAAVQGTVDKATAHNASEQVAAEATQQERIGAAEAEKQDAMRTNAAAKERAIGTATYNHPSQGAPGIDAAQGGGGAAPIGGHVEGSVGQTRPVARATGTGRPSAAHNPHVGSDFAQGRGTGGQYQ</sequence>
<evidence type="ECO:0000256" key="2">
    <source>
        <dbReference type="SAM" id="MobiDB-lite"/>
    </source>
</evidence>
<evidence type="ECO:0000313" key="3">
    <source>
        <dbReference type="EMBL" id="GJN12805.1"/>
    </source>
</evidence>
<evidence type="ECO:0000313" key="4">
    <source>
        <dbReference type="Proteomes" id="UP001054889"/>
    </source>
</evidence>
<protein>
    <recommendedName>
        <fullName evidence="5">Seed maturation protein</fullName>
    </recommendedName>
</protein>
<dbReference type="PANTHER" id="PTHR33493:SF2">
    <property type="entry name" value="LATE EMBRYOGENESIS ABUNDANT PROTEIN 46"/>
    <property type="match status" value="1"/>
</dbReference>
<reference evidence="3" key="1">
    <citation type="journal article" date="2018" name="DNA Res.">
        <title>Multiple hybrid de novo genome assembly of finger millet, an orphan allotetraploid crop.</title>
        <authorList>
            <person name="Hatakeyama M."/>
            <person name="Aluri S."/>
            <person name="Balachadran M.T."/>
            <person name="Sivarajan S.R."/>
            <person name="Patrignani A."/>
            <person name="Gruter S."/>
            <person name="Poveda L."/>
            <person name="Shimizu-Inatsugi R."/>
            <person name="Baeten J."/>
            <person name="Francoijs K.J."/>
            <person name="Nataraja K.N."/>
            <person name="Reddy Y.A.N."/>
            <person name="Phadnis S."/>
            <person name="Ravikumar R.L."/>
            <person name="Schlapbach R."/>
            <person name="Sreeman S.M."/>
            <person name="Shimizu K.K."/>
        </authorList>
    </citation>
    <scope>NUCLEOTIDE SEQUENCE</scope>
</reference>
<gene>
    <name evidence="3" type="primary">ga31118</name>
    <name evidence="3" type="ORF">PR202_ga31118</name>
</gene>